<protein>
    <submittedName>
        <fullName evidence="2">Uncharacterized protein</fullName>
    </submittedName>
</protein>
<dbReference type="EMBL" id="BAAABV010000024">
    <property type="protein sequence ID" value="GAA0314867.1"/>
    <property type="molecule type" value="Genomic_DNA"/>
</dbReference>
<dbReference type="Proteomes" id="UP001501867">
    <property type="component" value="Unassembled WGS sequence"/>
</dbReference>
<evidence type="ECO:0000313" key="2">
    <source>
        <dbReference type="EMBL" id="GAA0314867.1"/>
    </source>
</evidence>
<accession>A0ABN0VQS2</accession>
<reference evidence="2 3" key="1">
    <citation type="journal article" date="2019" name="Int. J. Syst. Evol. Microbiol.">
        <title>The Global Catalogue of Microorganisms (GCM) 10K type strain sequencing project: providing services to taxonomists for standard genome sequencing and annotation.</title>
        <authorList>
            <consortium name="The Broad Institute Genomics Platform"/>
            <consortium name="The Broad Institute Genome Sequencing Center for Infectious Disease"/>
            <person name="Wu L."/>
            <person name="Ma J."/>
        </authorList>
    </citation>
    <scope>NUCLEOTIDE SEQUENCE [LARGE SCALE GENOMIC DNA]</scope>
    <source>
        <strain evidence="2 3">JCM 4505</strain>
    </source>
</reference>
<proteinExistence type="predicted"/>
<comment type="caution">
    <text evidence="2">The sequence shown here is derived from an EMBL/GenBank/DDBJ whole genome shotgun (WGS) entry which is preliminary data.</text>
</comment>
<feature type="region of interest" description="Disordered" evidence="1">
    <location>
        <begin position="44"/>
        <end position="64"/>
    </location>
</feature>
<gene>
    <name evidence="2" type="ORF">GCM10010302_62550</name>
</gene>
<keyword evidence="3" id="KW-1185">Reference proteome</keyword>
<sequence length="64" mass="7338">MTVTLRPFRIRNSRPGKGIRFSRSGTHGHRMIWLTEFGPISRPPMASWSQPEQFGQAARAKEQT</sequence>
<evidence type="ECO:0000313" key="3">
    <source>
        <dbReference type="Proteomes" id="UP001501867"/>
    </source>
</evidence>
<name>A0ABN0VQS2_9ACTN</name>
<evidence type="ECO:0000256" key="1">
    <source>
        <dbReference type="SAM" id="MobiDB-lite"/>
    </source>
</evidence>
<organism evidence="2 3">
    <name type="scientific">Streptomyces polychromogenes</name>
    <dbReference type="NCBI Taxonomy" id="67342"/>
    <lineage>
        <taxon>Bacteria</taxon>
        <taxon>Bacillati</taxon>
        <taxon>Actinomycetota</taxon>
        <taxon>Actinomycetes</taxon>
        <taxon>Kitasatosporales</taxon>
        <taxon>Streptomycetaceae</taxon>
        <taxon>Streptomyces</taxon>
    </lineage>
</organism>